<dbReference type="CDD" id="cd03411">
    <property type="entry name" value="Ferrochelatase_N"/>
    <property type="match status" value="1"/>
</dbReference>
<dbReference type="InterPro" id="IPR001015">
    <property type="entry name" value="Ferrochelatase"/>
</dbReference>
<feature type="binding site" evidence="7">
    <location>
        <position position="262"/>
    </location>
    <ligand>
        <name>Fe(2+)</name>
        <dbReference type="ChEBI" id="CHEBI:29033"/>
    </ligand>
</feature>
<comment type="function">
    <text evidence="7 8">Catalyzes the ferrous insertion into protoporphyrin IX.</text>
</comment>
<keyword evidence="5 7" id="KW-0627">Porphyrin biosynthesis</keyword>
<evidence type="ECO:0000313" key="9">
    <source>
        <dbReference type="EMBL" id="EAK9993558.1"/>
    </source>
</evidence>
<dbReference type="RefSeq" id="WP_257938508.1">
    <property type="nucleotide sequence ID" value="NZ_CP176583.1"/>
</dbReference>
<keyword evidence="7 8" id="KW-0963">Cytoplasm</keyword>
<sequence length="308" mass="36116">MKYVFFLNMGGVNKLDECEVFLKNMFNDPYILGIKNVFLRKFVAFMIRKSRLRAMKQNYEKMGGKSPLTQITQSLCDRLNSKTSEYSFDFISLYVPPFANDVFSKYDFQKNDEIILFPLYPHHSKTTITSSLEVVQNELRNIQNQANVKIIDVFYKDELYNEMIIKHILEKKKECDYKTLIFSAHSLPLSVIKKGDLYEKHVQEHVGILKEKLKNEFDQIILSYQSKLGPVKWLEPNTSDILESLDQKALIYPISFCIDCSETIFELGVEYRHLAKSDYELIACPNDSDEFIEFILNQVKYTFYINAL</sequence>
<dbReference type="GO" id="GO:0005737">
    <property type="term" value="C:cytoplasm"/>
    <property type="evidence" value="ECO:0007669"/>
    <property type="project" value="UniProtKB-SubCell"/>
</dbReference>
<comment type="catalytic activity">
    <reaction evidence="6">
        <text>Fe-coproporphyrin III + 2 H(+) = coproporphyrin III + Fe(2+)</text>
        <dbReference type="Rhea" id="RHEA:49572"/>
        <dbReference type="ChEBI" id="CHEBI:15378"/>
        <dbReference type="ChEBI" id="CHEBI:29033"/>
        <dbReference type="ChEBI" id="CHEBI:68438"/>
        <dbReference type="ChEBI" id="CHEBI:131725"/>
        <dbReference type="EC" id="4.99.1.9"/>
    </reaction>
    <physiologicalReaction direction="right-to-left" evidence="6">
        <dbReference type="Rhea" id="RHEA:49574"/>
    </physiologicalReaction>
</comment>
<dbReference type="Pfam" id="PF00762">
    <property type="entry name" value="Ferrochelatase"/>
    <property type="match status" value="1"/>
</dbReference>
<evidence type="ECO:0000256" key="4">
    <source>
        <dbReference type="ARBA" id="ARBA00023239"/>
    </source>
</evidence>
<evidence type="ECO:0000256" key="5">
    <source>
        <dbReference type="ARBA" id="ARBA00023244"/>
    </source>
</evidence>
<dbReference type="SUPFAM" id="SSF53800">
    <property type="entry name" value="Chelatase"/>
    <property type="match status" value="1"/>
</dbReference>
<comment type="pathway">
    <text evidence="7 8">Porphyrin-containing compound metabolism; protoheme biosynthesis; protoheme from protoporphyrin-IX: step 1/1.</text>
</comment>
<keyword evidence="3 7" id="KW-0350">Heme biosynthesis</keyword>
<dbReference type="GO" id="GO:0046872">
    <property type="term" value="F:metal ion binding"/>
    <property type="evidence" value="ECO:0007669"/>
    <property type="project" value="UniProtKB-KW"/>
</dbReference>
<comment type="caution">
    <text evidence="9">The sequence shown here is derived from an EMBL/GenBank/DDBJ whole genome shotgun (WGS) entry which is preliminary data.</text>
</comment>
<evidence type="ECO:0000256" key="7">
    <source>
        <dbReference type="HAMAP-Rule" id="MF_00323"/>
    </source>
</evidence>
<dbReference type="InterPro" id="IPR033659">
    <property type="entry name" value="Ferrochelatase_N"/>
</dbReference>
<dbReference type="InterPro" id="IPR033644">
    <property type="entry name" value="Ferrochelatase_C"/>
</dbReference>
<dbReference type="EC" id="4.98.1.1" evidence="7 8"/>
<dbReference type="HAMAP" id="MF_00323">
    <property type="entry name" value="Ferrochelatase"/>
    <property type="match status" value="1"/>
</dbReference>
<evidence type="ECO:0000256" key="8">
    <source>
        <dbReference type="RuleBase" id="RU000607"/>
    </source>
</evidence>
<evidence type="ECO:0000256" key="1">
    <source>
        <dbReference type="ARBA" id="ARBA00007718"/>
    </source>
</evidence>
<feature type="binding site" evidence="7">
    <location>
        <position position="185"/>
    </location>
    <ligand>
        <name>Fe(2+)</name>
        <dbReference type="ChEBI" id="CHEBI:29033"/>
    </ligand>
</feature>
<dbReference type="AlphaFoldDB" id="A0A6L1KYS9"/>
<accession>A0A6L1KYS9</accession>
<comment type="subcellular location">
    <subcellularLocation>
        <location evidence="7 8">Cytoplasm</location>
    </subcellularLocation>
</comment>
<protein>
    <recommendedName>
        <fullName evidence="7 8">Ferrochelatase</fullName>
        <ecNumber evidence="7 8">4.98.1.1</ecNumber>
    </recommendedName>
    <alternativeName>
        <fullName evidence="7">Heme synthase</fullName>
    </alternativeName>
    <alternativeName>
        <fullName evidence="7">Protoheme ferro-lyase</fullName>
    </alternativeName>
</protein>
<organism evidence="9 10">
    <name type="scientific">Campylobacter lari</name>
    <dbReference type="NCBI Taxonomy" id="201"/>
    <lineage>
        <taxon>Bacteria</taxon>
        <taxon>Pseudomonadati</taxon>
        <taxon>Campylobacterota</taxon>
        <taxon>Epsilonproteobacteria</taxon>
        <taxon>Campylobacterales</taxon>
        <taxon>Campylobacteraceae</taxon>
        <taxon>Campylobacter</taxon>
    </lineage>
</organism>
<dbReference type="UniPathway" id="UPA00252">
    <property type="reaction ID" value="UER00325"/>
</dbReference>
<dbReference type="GO" id="GO:0006783">
    <property type="term" value="P:heme biosynthetic process"/>
    <property type="evidence" value="ECO:0007669"/>
    <property type="project" value="UniProtKB-UniRule"/>
</dbReference>
<dbReference type="Gene3D" id="3.40.50.1400">
    <property type="match status" value="2"/>
</dbReference>
<comment type="similarity">
    <text evidence="1 7 8">Belongs to the ferrochelatase family.</text>
</comment>
<dbReference type="EMBL" id="AACKNS010000001">
    <property type="protein sequence ID" value="EAK9993558.1"/>
    <property type="molecule type" value="Genomic_DNA"/>
</dbReference>
<keyword evidence="2 7" id="KW-0408">Iron</keyword>
<evidence type="ECO:0000256" key="6">
    <source>
        <dbReference type="ARBA" id="ARBA00024536"/>
    </source>
</evidence>
<dbReference type="PANTHER" id="PTHR11108">
    <property type="entry name" value="FERROCHELATASE"/>
    <property type="match status" value="1"/>
</dbReference>
<dbReference type="Proteomes" id="UP000476009">
    <property type="component" value="Unassembled WGS sequence"/>
</dbReference>
<evidence type="ECO:0000256" key="2">
    <source>
        <dbReference type="ARBA" id="ARBA00023004"/>
    </source>
</evidence>
<evidence type="ECO:0000313" key="10">
    <source>
        <dbReference type="Proteomes" id="UP000476009"/>
    </source>
</evidence>
<dbReference type="InterPro" id="IPR019772">
    <property type="entry name" value="Ferrochelatase_AS"/>
</dbReference>
<proteinExistence type="inferred from homology"/>
<keyword evidence="7" id="KW-0479">Metal-binding</keyword>
<dbReference type="PANTHER" id="PTHR11108:SF1">
    <property type="entry name" value="FERROCHELATASE, MITOCHONDRIAL"/>
    <property type="match status" value="1"/>
</dbReference>
<dbReference type="GO" id="GO:0004325">
    <property type="term" value="F:ferrochelatase activity"/>
    <property type="evidence" value="ECO:0007669"/>
    <property type="project" value="UniProtKB-UniRule"/>
</dbReference>
<name>A0A6L1KYS9_CAMLA</name>
<keyword evidence="4 7" id="KW-0456">Lyase</keyword>
<comment type="catalytic activity">
    <reaction evidence="7 8">
        <text>heme b + 2 H(+) = protoporphyrin IX + Fe(2+)</text>
        <dbReference type="Rhea" id="RHEA:22584"/>
        <dbReference type="ChEBI" id="CHEBI:15378"/>
        <dbReference type="ChEBI" id="CHEBI:29033"/>
        <dbReference type="ChEBI" id="CHEBI:57306"/>
        <dbReference type="ChEBI" id="CHEBI:60344"/>
        <dbReference type="EC" id="4.98.1.1"/>
    </reaction>
</comment>
<dbReference type="PROSITE" id="PS00534">
    <property type="entry name" value="FERROCHELATASE"/>
    <property type="match status" value="1"/>
</dbReference>
<reference evidence="9 10" key="1">
    <citation type="submission" date="2018-05" db="EMBL/GenBank/DDBJ databases">
        <authorList>
            <consortium name="PulseNet: The National Subtyping Network for Foodborne Disease Surveillance"/>
            <person name="Tarr C.L."/>
            <person name="Trees E."/>
            <person name="Katz L.S."/>
            <person name="Carleton-Romer H.A."/>
            <person name="Stroika S."/>
            <person name="Kucerova Z."/>
            <person name="Roache K.F."/>
            <person name="Sabol A.L."/>
            <person name="Besser J."/>
            <person name="Gerner-Smidt P."/>
        </authorList>
    </citation>
    <scope>NUCLEOTIDE SEQUENCE [LARGE SCALE GENOMIC DNA]</scope>
    <source>
        <strain evidence="9 10">D5625</strain>
    </source>
</reference>
<evidence type="ECO:0000256" key="3">
    <source>
        <dbReference type="ARBA" id="ARBA00023133"/>
    </source>
</evidence>
<gene>
    <name evidence="7" type="primary">hemH</name>
    <name evidence="9" type="ORF">A9458_01610</name>
</gene>
<dbReference type="NCBIfam" id="TIGR00109">
    <property type="entry name" value="hemH"/>
    <property type="match status" value="1"/>
</dbReference>
<dbReference type="CDD" id="cd00419">
    <property type="entry name" value="Ferrochelatase_C"/>
    <property type="match status" value="1"/>
</dbReference>